<feature type="transmembrane region" description="Helical" evidence="6">
    <location>
        <begin position="78"/>
        <end position="98"/>
    </location>
</feature>
<organism evidence="7 8">
    <name type="scientific">Candidatus Campbellbacteria bacterium RIFCSPHIGHO2_12_FULL_35_10</name>
    <dbReference type="NCBI Taxonomy" id="1797578"/>
    <lineage>
        <taxon>Bacteria</taxon>
        <taxon>Candidatus Campbelliibacteriota</taxon>
    </lineage>
</organism>
<dbReference type="GO" id="GO:0033013">
    <property type="term" value="P:tetrapyrrole metabolic process"/>
    <property type="evidence" value="ECO:0007669"/>
    <property type="project" value="UniProtKB-ARBA"/>
</dbReference>
<keyword evidence="3 6" id="KW-0812">Transmembrane</keyword>
<evidence type="ECO:0000256" key="1">
    <source>
        <dbReference type="ARBA" id="ARBA00004141"/>
    </source>
</evidence>
<dbReference type="GO" id="GO:0016020">
    <property type="term" value="C:membrane"/>
    <property type="evidence" value="ECO:0007669"/>
    <property type="project" value="UniProtKB-SubCell"/>
</dbReference>
<name>A0A1F5EMA8_9BACT</name>
<dbReference type="Gene3D" id="1.20.1260.100">
    <property type="entry name" value="TspO/MBR protein"/>
    <property type="match status" value="1"/>
</dbReference>
<evidence type="ECO:0000256" key="5">
    <source>
        <dbReference type="ARBA" id="ARBA00023136"/>
    </source>
</evidence>
<feature type="transmembrane region" description="Helical" evidence="6">
    <location>
        <begin position="132"/>
        <end position="155"/>
    </location>
</feature>
<keyword evidence="4 6" id="KW-1133">Transmembrane helix</keyword>
<dbReference type="PANTHER" id="PTHR10057:SF0">
    <property type="entry name" value="TRANSLOCATOR PROTEIN"/>
    <property type="match status" value="1"/>
</dbReference>
<dbReference type="FunFam" id="1.20.1260.100:FF:000001">
    <property type="entry name" value="translocator protein 2"/>
    <property type="match status" value="1"/>
</dbReference>
<dbReference type="InterPro" id="IPR004307">
    <property type="entry name" value="TspO_MBR"/>
</dbReference>
<proteinExistence type="inferred from homology"/>
<feature type="transmembrane region" description="Helical" evidence="6">
    <location>
        <begin position="46"/>
        <end position="66"/>
    </location>
</feature>
<reference evidence="7 8" key="1">
    <citation type="journal article" date="2016" name="Nat. Commun.">
        <title>Thousands of microbial genomes shed light on interconnected biogeochemical processes in an aquifer system.</title>
        <authorList>
            <person name="Anantharaman K."/>
            <person name="Brown C.T."/>
            <person name="Hug L.A."/>
            <person name="Sharon I."/>
            <person name="Castelle C.J."/>
            <person name="Probst A.J."/>
            <person name="Thomas B.C."/>
            <person name="Singh A."/>
            <person name="Wilkins M.J."/>
            <person name="Karaoz U."/>
            <person name="Brodie E.L."/>
            <person name="Williams K.H."/>
            <person name="Hubbard S.S."/>
            <person name="Banfield J.F."/>
        </authorList>
    </citation>
    <scope>NUCLEOTIDE SEQUENCE [LARGE SCALE GENOMIC DNA]</scope>
</reference>
<protein>
    <submittedName>
        <fullName evidence="7">TspO protein</fullName>
    </submittedName>
</protein>
<evidence type="ECO:0000256" key="3">
    <source>
        <dbReference type="ARBA" id="ARBA00022692"/>
    </source>
</evidence>
<keyword evidence="5 6" id="KW-0472">Membrane</keyword>
<evidence type="ECO:0000256" key="6">
    <source>
        <dbReference type="SAM" id="Phobius"/>
    </source>
</evidence>
<dbReference type="EMBL" id="MFAA01000031">
    <property type="protein sequence ID" value="OGD68538.1"/>
    <property type="molecule type" value="Genomic_DNA"/>
</dbReference>
<dbReference type="CDD" id="cd15904">
    <property type="entry name" value="TSPO_MBR"/>
    <property type="match status" value="1"/>
</dbReference>
<gene>
    <name evidence="7" type="ORF">A3E89_01425</name>
</gene>
<evidence type="ECO:0000313" key="7">
    <source>
        <dbReference type="EMBL" id="OGD68538.1"/>
    </source>
</evidence>
<feature type="transmembrane region" description="Helical" evidence="6">
    <location>
        <begin position="7"/>
        <end position="26"/>
    </location>
</feature>
<accession>A0A1F5EMA8</accession>
<sequence>MNKILKLISAILVCNLAGILGTFFVSDQVGTWYKTIQVPAWNPPDWIFAPVWLTLYTLMGIALYLVWNKEGKIQNKNFVILAFFLQLFFNFLWSIIFFGMHDLFLAFVEILILIFMLIVTMFNFYKISKASFVLLVPYLLWISFAAFLNYTIWILN</sequence>
<dbReference type="PIRSF" id="PIRSF005859">
    <property type="entry name" value="PBR"/>
    <property type="match status" value="1"/>
</dbReference>
<evidence type="ECO:0000256" key="4">
    <source>
        <dbReference type="ARBA" id="ARBA00022989"/>
    </source>
</evidence>
<dbReference type="PANTHER" id="PTHR10057">
    <property type="entry name" value="PERIPHERAL-TYPE BENZODIAZEPINE RECEPTOR"/>
    <property type="match status" value="1"/>
</dbReference>
<dbReference type="Pfam" id="PF03073">
    <property type="entry name" value="TspO_MBR"/>
    <property type="match status" value="1"/>
</dbReference>
<comment type="subcellular location">
    <subcellularLocation>
        <location evidence="1">Membrane</location>
        <topology evidence="1">Multi-pass membrane protein</topology>
    </subcellularLocation>
</comment>
<dbReference type="InterPro" id="IPR038330">
    <property type="entry name" value="TspO/MBR-related_sf"/>
</dbReference>
<feature type="transmembrane region" description="Helical" evidence="6">
    <location>
        <begin position="104"/>
        <end position="125"/>
    </location>
</feature>
<evidence type="ECO:0000313" key="8">
    <source>
        <dbReference type="Proteomes" id="UP000185891"/>
    </source>
</evidence>
<dbReference type="AlphaFoldDB" id="A0A1F5EMA8"/>
<comment type="similarity">
    <text evidence="2">Belongs to the TspO/BZRP family.</text>
</comment>
<dbReference type="Proteomes" id="UP000185891">
    <property type="component" value="Unassembled WGS sequence"/>
</dbReference>
<comment type="caution">
    <text evidence="7">The sequence shown here is derived from an EMBL/GenBank/DDBJ whole genome shotgun (WGS) entry which is preliminary data.</text>
</comment>
<evidence type="ECO:0000256" key="2">
    <source>
        <dbReference type="ARBA" id="ARBA00007524"/>
    </source>
</evidence>